<sequence>MSKKVMLKHCISCGVEMTPENRSKHQPGIRCLACYAQFSDEVKKMLTHMLIEK</sequence>
<dbReference type="EMBL" id="MT142450">
    <property type="protein sequence ID" value="QJA81178.1"/>
    <property type="molecule type" value="Genomic_DNA"/>
</dbReference>
<evidence type="ECO:0000313" key="1">
    <source>
        <dbReference type="EMBL" id="QJA67727.1"/>
    </source>
</evidence>
<evidence type="ECO:0000313" key="3">
    <source>
        <dbReference type="EMBL" id="QJH96674.1"/>
    </source>
</evidence>
<name>A0A6M3JFU0_9ZZZZ</name>
<organism evidence="1">
    <name type="scientific">viral metagenome</name>
    <dbReference type="NCBI Taxonomy" id="1070528"/>
    <lineage>
        <taxon>unclassified sequences</taxon>
        <taxon>metagenomes</taxon>
        <taxon>organismal metagenomes</taxon>
    </lineage>
</organism>
<reference evidence="1" key="1">
    <citation type="submission" date="2020-03" db="EMBL/GenBank/DDBJ databases">
        <title>The deep terrestrial virosphere.</title>
        <authorList>
            <person name="Holmfeldt K."/>
            <person name="Nilsson E."/>
            <person name="Simone D."/>
            <person name="Lopez-Fernandez M."/>
            <person name="Wu X."/>
            <person name="de Brujin I."/>
            <person name="Lundin D."/>
            <person name="Andersson A."/>
            <person name="Bertilsson S."/>
            <person name="Dopson M."/>
        </authorList>
    </citation>
    <scope>NUCLEOTIDE SEQUENCE</scope>
    <source>
        <strain evidence="2">MM415A00575</strain>
        <strain evidence="1">MM415B00170</strain>
        <strain evidence="3">TM448B00791</strain>
    </source>
</reference>
<dbReference type="EMBL" id="MT141575">
    <property type="protein sequence ID" value="QJA67727.1"/>
    <property type="molecule type" value="Genomic_DNA"/>
</dbReference>
<gene>
    <name evidence="2" type="ORF">MM415A00575_0014</name>
    <name evidence="1" type="ORF">MM415B00170_0036</name>
    <name evidence="3" type="ORF">TM448B00791_0012</name>
</gene>
<dbReference type="AlphaFoldDB" id="A0A6M3JFU0"/>
<protein>
    <submittedName>
        <fullName evidence="1">Uncharacterized protein</fullName>
    </submittedName>
</protein>
<accession>A0A6M3JFU0</accession>
<proteinExistence type="predicted"/>
<dbReference type="EMBL" id="MT144658">
    <property type="protein sequence ID" value="QJH96674.1"/>
    <property type="molecule type" value="Genomic_DNA"/>
</dbReference>
<evidence type="ECO:0000313" key="2">
    <source>
        <dbReference type="EMBL" id="QJA81178.1"/>
    </source>
</evidence>